<dbReference type="EMBL" id="FWXF01000007">
    <property type="protein sequence ID" value="SMC22984.1"/>
    <property type="molecule type" value="Genomic_DNA"/>
</dbReference>
<accession>A0A1W1XGT5</accession>
<sequence>MPKCGICGGEAPKQPCITEEGRCDLCGRKVVLAEEKGKDQEEKK</sequence>
<dbReference type="STRING" id="1121390.SAMN02746041_01613"/>
<evidence type="ECO:0000313" key="1">
    <source>
        <dbReference type="EMBL" id="SMC22984.1"/>
    </source>
</evidence>
<keyword evidence="2" id="KW-1185">Reference proteome</keyword>
<dbReference type="AlphaFoldDB" id="A0A1W1XGT5"/>
<protein>
    <submittedName>
        <fullName evidence="1">Uncharacterized protein</fullName>
    </submittedName>
</protein>
<name>A0A1W1XGT5_9BACT</name>
<reference evidence="1 2" key="1">
    <citation type="submission" date="2017-04" db="EMBL/GenBank/DDBJ databases">
        <authorList>
            <person name="Afonso C.L."/>
            <person name="Miller P.J."/>
            <person name="Scott M.A."/>
            <person name="Spackman E."/>
            <person name="Goraichik I."/>
            <person name="Dimitrov K.M."/>
            <person name="Suarez D.L."/>
            <person name="Swayne D.E."/>
        </authorList>
    </citation>
    <scope>NUCLEOTIDE SEQUENCE [LARGE SCALE GENOMIC DNA]</scope>
    <source>
        <strain evidence="1 2">DSM 13146</strain>
    </source>
</reference>
<proteinExistence type="predicted"/>
<evidence type="ECO:0000313" key="2">
    <source>
        <dbReference type="Proteomes" id="UP000192783"/>
    </source>
</evidence>
<organism evidence="1 2">
    <name type="scientific">Desulfacinum hydrothermale DSM 13146</name>
    <dbReference type="NCBI Taxonomy" id="1121390"/>
    <lineage>
        <taxon>Bacteria</taxon>
        <taxon>Pseudomonadati</taxon>
        <taxon>Thermodesulfobacteriota</taxon>
        <taxon>Syntrophobacteria</taxon>
        <taxon>Syntrophobacterales</taxon>
        <taxon>Syntrophobacteraceae</taxon>
        <taxon>Desulfacinum</taxon>
    </lineage>
</organism>
<gene>
    <name evidence="1" type="ORF">SAMN02746041_01613</name>
</gene>
<dbReference type="Proteomes" id="UP000192783">
    <property type="component" value="Unassembled WGS sequence"/>
</dbReference>